<name>A0A8E2EB07_9PEZI</name>
<dbReference type="PANTHER" id="PTHR22981:SF81">
    <property type="entry name" value="DEHYDROGENASE, PUTATIVE-RELATED"/>
    <property type="match status" value="1"/>
</dbReference>
<dbReference type="InterPro" id="IPR008927">
    <property type="entry name" value="6-PGluconate_DH-like_C_sf"/>
</dbReference>
<dbReference type="InterPro" id="IPR013328">
    <property type="entry name" value="6PGD_dom2"/>
</dbReference>
<dbReference type="OrthoDB" id="21615at2759"/>
<dbReference type="GO" id="GO:0006574">
    <property type="term" value="P:L-valine catabolic process"/>
    <property type="evidence" value="ECO:0007669"/>
    <property type="project" value="TreeGrafter"/>
</dbReference>
<proteinExistence type="predicted"/>
<dbReference type="AlphaFoldDB" id="A0A8E2EB07"/>
<dbReference type="Gene3D" id="3.40.50.720">
    <property type="entry name" value="NAD(P)-binding Rossmann-like Domain"/>
    <property type="match status" value="1"/>
</dbReference>
<dbReference type="PANTHER" id="PTHR22981">
    <property type="entry name" value="3-HYDROXYISOBUTYRATE DEHYDROGENASE-RELATED"/>
    <property type="match status" value="1"/>
</dbReference>
<dbReference type="Proteomes" id="UP000250266">
    <property type="component" value="Unassembled WGS sequence"/>
</dbReference>
<accession>A0A8E2EB07</accession>
<dbReference type="GO" id="GO:0005739">
    <property type="term" value="C:mitochondrion"/>
    <property type="evidence" value="ECO:0007669"/>
    <property type="project" value="TreeGrafter"/>
</dbReference>
<dbReference type="GO" id="GO:0008442">
    <property type="term" value="F:3-hydroxyisobutyrate dehydrogenase activity"/>
    <property type="evidence" value="ECO:0007669"/>
    <property type="project" value="TreeGrafter"/>
</dbReference>
<sequence length="260" mass="27212">MGFAMVENLVKKPLSSITSHIFDVKQKGRASAGSSSKEIAAVPEGSHVRSVHLTPTTGVISPDLTPKLIIDCSTIETAVSLSARSQILEQYPSAALCDASVPGSSLETQRAALTMVGCSNSKPSSSIFACGELSLGLTATLCNNYCSGLIAIATPEAMDIGMRSGMDMDPRALASKFHTSAAQSTICDNRYPVPGICPDTTASGGAKLALGDTELGVYTKTMEDERCKNLDSRGLCIGIWERAKGGNDSEKAMDTIDAVR</sequence>
<organism evidence="1 2">
    <name type="scientific">Lepidopterella palustris CBS 459.81</name>
    <dbReference type="NCBI Taxonomy" id="1314670"/>
    <lineage>
        <taxon>Eukaryota</taxon>
        <taxon>Fungi</taxon>
        <taxon>Dikarya</taxon>
        <taxon>Ascomycota</taxon>
        <taxon>Pezizomycotina</taxon>
        <taxon>Dothideomycetes</taxon>
        <taxon>Pleosporomycetidae</taxon>
        <taxon>Mytilinidiales</taxon>
        <taxon>Argynnaceae</taxon>
        <taxon>Lepidopterella</taxon>
    </lineage>
</organism>
<evidence type="ECO:0000313" key="1">
    <source>
        <dbReference type="EMBL" id="OCK80543.1"/>
    </source>
</evidence>
<gene>
    <name evidence="1" type="ORF">K432DRAFT_416609</name>
</gene>
<dbReference type="EMBL" id="KV744955">
    <property type="protein sequence ID" value="OCK80543.1"/>
    <property type="molecule type" value="Genomic_DNA"/>
</dbReference>
<evidence type="ECO:0000313" key="2">
    <source>
        <dbReference type="Proteomes" id="UP000250266"/>
    </source>
</evidence>
<dbReference type="SUPFAM" id="SSF48179">
    <property type="entry name" value="6-phosphogluconate dehydrogenase C-terminal domain-like"/>
    <property type="match status" value="1"/>
</dbReference>
<keyword evidence="2" id="KW-1185">Reference proteome</keyword>
<dbReference type="Gene3D" id="1.10.1040.10">
    <property type="entry name" value="N-(1-d-carboxylethyl)-l-norvaline Dehydrogenase, domain 2"/>
    <property type="match status" value="1"/>
</dbReference>
<reference evidence="1 2" key="1">
    <citation type="journal article" date="2016" name="Nat. Commun.">
        <title>Ectomycorrhizal ecology is imprinted in the genome of the dominant symbiotic fungus Cenococcum geophilum.</title>
        <authorList>
            <consortium name="DOE Joint Genome Institute"/>
            <person name="Peter M."/>
            <person name="Kohler A."/>
            <person name="Ohm R.A."/>
            <person name="Kuo A."/>
            <person name="Krutzmann J."/>
            <person name="Morin E."/>
            <person name="Arend M."/>
            <person name="Barry K.W."/>
            <person name="Binder M."/>
            <person name="Choi C."/>
            <person name="Clum A."/>
            <person name="Copeland A."/>
            <person name="Grisel N."/>
            <person name="Haridas S."/>
            <person name="Kipfer T."/>
            <person name="LaButti K."/>
            <person name="Lindquist E."/>
            <person name="Lipzen A."/>
            <person name="Maire R."/>
            <person name="Meier B."/>
            <person name="Mihaltcheva S."/>
            <person name="Molinier V."/>
            <person name="Murat C."/>
            <person name="Poggeler S."/>
            <person name="Quandt C.A."/>
            <person name="Sperisen C."/>
            <person name="Tritt A."/>
            <person name="Tisserant E."/>
            <person name="Crous P.W."/>
            <person name="Henrissat B."/>
            <person name="Nehls U."/>
            <person name="Egli S."/>
            <person name="Spatafora J.W."/>
            <person name="Grigoriev I.V."/>
            <person name="Martin F.M."/>
        </authorList>
    </citation>
    <scope>NUCLEOTIDE SEQUENCE [LARGE SCALE GENOMIC DNA]</scope>
    <source>
        <strain evidence="1 2">CBS 459.81</strain>
    </source>
</reference>
<protein>
    <submittedName>
        <fullName evidence="1">Uncharacterized protein</fullName>
    </submittedName>
</protein>